<keyword evidence="3 6" id="KW-1133">Transmembrane helix</keyword>
<dbReference type="Gene3D" id="1.20.1250.20">
    <property type="entry name" value="MFS general substrate transporter like domains"/>
    <property type="match status" value="1"/>
</dbReference>
<dbReference type="EMBL" id="JAZHXJ010000740">
    <property type="protein sequence ID" value="KAL1852455.1"/>
    <property type="molecule type" value="Genomic_DNA"/>
</dbReference>
<organism evidence="8 9">
    <name type="scientific">Phialemonium thermophilum</name>
    <dbReference type="NCBI Taxonomy" id="223376"/>
    <lineage>
        <taxon>Eukaryota</taxon>
        <taxon>Fungi</taxon>
        <taxon>Dikarya</taxon>
        <taxon>Ascomycota</taxon>
        <taxon>Pezizomycotina</taxon>
        <taxon>Sordariomycetes</taxon>
        <taxon>Sordariomycetidae</taxon>
        <taxon>Cephalothecales</taxon>
        <taxon>Cephalothecaceae</taxon>
        <taxon>Phialemonium</taxon>
    </lineage>
</organism>
<feature type="transmembrane region" description="Helical" evidence="6">
    <location>
        <begin position="282"/>
        <end position="300"/>
    </location>
</feature>
<dbReference type="InterPro" id="IPR036259">
    <property type="entry name" value="MFS_trans_sf"/>
</dbReference>
<dbReference type="Proteomes" id="UP001586593">
    <property type="component" value="Unassembled WGS sequence"/>
</dbReference>
<keyword evidence="2 6" id="KW-0812">Transmembrane</keyword>
<comment type="caution">
    <text evidence="8">The sequence shown here is derived from an EMBL/GenBank/DDBJ whole genome shotgun (WGS) entry which is preliminary data.</text>
</comment>
<dbReference type="Pfam" id="PF07690">
    <property type="entry name" value="MFS_1"/>
    <property type="match status" value="1"/>
</dbReference>
<evidence type="ECO:0000313" key="9">
    <source>
        <dbReference type="Proteomes" id="UP001586593"/>
    </source>
</evidence>
<feature type="transmembrane region" description="Helical" evidence="6">
    <location>
        <begin position="76"/>
        <end position="95"/>
    </location>
</feature>
<evidence type="ECO:0000256" key="1">
    <source>
        <dbReference type="ARBA" id="ARBA00004141"/>
    </source>
</evidence>
<dbReference type="InterPro" id="IPR020846">
    <property type="entry name" value="MFS_dom"/>
</dbReference>
<evidence type="ECO:0000259" key="7">
    <source>
        <dbReference type="PROSITE" id="PS50850"/>
    </source>
</evidence>
<feature type="domain" description="Major facilitator superfamily (MFS) profile" evidence="7">
    <location>
        <begin position="45"/>
        <end position="423"/>
    </location>
</feature>
<evidence type="ECO:0000256" key="2">
    <source>
        <dbReference type="ARBA" id="ARBA00022692"/>
    </source>
</evidence>
<feature type="transmembrane region" description="Helical" evidence="6">
    <location>
        <begin position="46"/>
        <end position="70"/>
    </location>
</feature>
<feature type="transmembrane region" description="Helical" evidence="6">
    <location>
        <begin position="107"/>
        <end position="128"/>
    </location>
</feature>
<gene>
    <name evidence="8" type="ORF">VTK73DRAFT_9216</name>
</gene>
<dbReference type="PANTHER" id="PTHR23514">
    <property type="entry name" value="BYPASS OF STOP CODON PROTEIN 6"/>
    <property type="match status" value="1"/>
</dbReference>
<comment type="subcellular location">
    <subcellularLocation>
        <location evidence="1">Membrane</location>
        <topology evidence="1">Multi-pass membrane protein</topology>
    </subcellularLocation>
</comment>
<evidence type="ECO:0000256" key="4">
    <source>
        <dbReference type="ARBA" id="ARBA00023136"/>
    </source>
</evidence>
<dbReference type="PROSITE" id="PS50850">
    <property type="entry name" value="MFS"/>
    <property type="match status" value="1"/>
</dbReference>
<feature type="transmembrane region" description="Helical" evidence="6">
    <location>
        <begin position="312"/>
        <end position="331"/>
    </location>
</feature>
<evidence type="ECO:0000256" key="6">
    <source>
        <dbReference type="SAM" id="Phobius"/>
    </source>
</evidence>
<dbReference type="InterPro" id="IPR011701">
    <property type="entry name" value="MFS"/>
</dbReference>
<dbReference type="SUPFAM" id="SSF103473">
    <property type="entry name" value="MFS general substrate transporter"/>
    <property type="match status" value="1"/>
</dbReference>
<reference evidence="8 9" key="1">
    <citation type="journal article" date="2024" name="Commun. Biol.">
        <title>Comparative genomic analysis of thermophilic fungi reveals convergent evolutionary adaptations and gene losses.</title>
        <authorList>
            <person name="Steindorff A.S."/>
            <person name="Aguilar-Pontes M.V."/>
            <person name="Robinson A.J."/>
            <person name="Andreopoulos B."/>
            <person name="LaButti K."/>
            <person name="Kuo A."/>
            <person name="Mondo S."/>
            <person name="Riley R."/>
            <person name="Otillar R."/>
            <person name="Haridas S."/>
            <person name="Lipzen A."/>
            <person name="Grimwood J."/>
            <person name="Schmutz J."/>
            <person name="Clum A."/>
            <person name="Reid I.D."/>
            <person name="Moisan M.C."/>
            <person name="Butler G."/>
            <person name="Nguyen T.T.M."/>
            <person name="Dewar K."/>
            <person name="Conant G."/>
            <person name="Drula E."/>
            <person name="Henrissat B."/>
            <person name="Hansel C."/>
            <person name="Singer S."/>
            <person name="Hutchinson M.I."/>
            <person name="de Vries R.P."/>
            <person name="Natvig D.O."/>
            <person name="Powell A.J."/>
            <person name="Tsang A."/>
            <person name="Grigoriev I.V."/>
        </authorList>
    </citation>
    <scope>NUCLEOTIDE SEQUENCE [LARGE SCALE GENOMIC DNA]</scope>
    <source>
        <strain evidence="8 9">ATCC 24622</strain>
    </source>
</reference>
<feature type="transmembrane region" description="Helical" evidence="6">
    <location>
        <begin position="134"/>
        <end position="151"/>
    </location>
</feature>
<feature type="transmembrane region" description="Helical" evidence="6">
    <location>
        <begin position="245"/>
        <end position="267"/>
    </location>
</feature>
<feature type="region of interest" description="Disordered" evidence="5">
    <location>
        <begin position="1"/>
        <end position="31"/>
    </location>
</feature>
<evidence type="ECO:0000256" key="5">
    <source>
        <dbReference type="SAM" id="MobiDB-lite"/>
    </source>
</evidence>
<accession>A0ABR3W3U8</accession>
<dbReference type="PANTHER" id="PTHR23514:SF15">
    <property type="entry name" value="TRANSPORTER, PUTATIVE (AFU_ORTHOLOGUE AFUA_8G05090)-RELATED"/>
    <property type="match status" value="1"/>
</dbReference>
<evidence type="ECO:0000256" key="3">
    <source>
        <dbReference type="ARBA" id="ARBA00022989"/>
    </source>
</evidence>
<dbReference type="InterPro" id="IPR051788">
    <property type="entry name" value="MFS_Transporter"/>
</dbReference>
<protein>
    <recommendedName>
        <fullName evidence="7">Major facilitator superfamily (MFS) profile domain-containing protein</fullName>
    </recommendedName>
</protein>
<keyword evidence="9" id="KW-1185">Reference proteome</keyword>
<proteinExistence type="predicted"/>
<feature type="transmembrane region" description="Helical" evidence="6">
    <location>
        <begin position="197"/>
        <end position="217"/>
    </location>
</feature>
<sequence>MQEERPRGSLLDEPRAGPRIDPVDFAEGTDRGVSSRERDRLQIWKLVALNFATFLAGLNDAATGALIPYIRSSYDVGLLFVALVYLLNFGGWMVAAFTNVYITARAGVGGVLCVGAAATLLAYCLDVWRPPFPLFAASYFFSGLGIAYMDAQANSHVAGLDNAHRWLGVLHCVYGVGALVSPLAATALATKTPYWHYYYLVLLGAAVANLALLTWSFRQTLFSADAGTSRGSPGRRLQDALSQKTVWVLSLFFFLYVGAEVTAGGWVVEFLISVRKGSPSRVGYVASGFWGGLALGRLVLADITHRLGDKRMISIYIVVGLGMQLLFWFVPNVVANAVAVSLLGFIIAPFFPVGISVLTRLLPADLHVASVGFSSTIGQAGSAAFPFLTGAIASKAGVMVLQPVMVSLLGGMLLLWCLVPKIRKPTD</sequence>
<name>A0ABR3W3U8_9PEZI</name>
<evidence type="ECO:0000313" key="8">
    <source>
        <dbReference type="EMBL" id="KAL1852455.1"/>
    </source>
</evidence>
<feature type="transmembrane region" description="Helical" evidence="6">
    <location>
        <begin position="163"/>
        <end position="185"/>
    </location>
</feature>
<keyword evidence="4 6" id="KW-0472">Membrane</keyword>
<feature type="transmembrane region" description="Helical" evidence="6">
    <location>
        <begin position="371"/>
        <end position="393"/>
    </location>
</feature>
<feature type="transmembrane region" description="Helical" evidence="6">
    <location>
        <begin position="337"/>
        <end position="359"/>
    </location>
</feature>
<feature type="transmembrane region" description="Helical" evidence="6">
    <location>
        <begin position="399"/>
        <end position="419"/>
    </location>
</feature>